<dbReference type="PANTHER" id="PTHR30329:SF21">
    <property type="entry name" value="LIPOPROTEIN YIAD-RELATED"/>
    <property type="match status" value="1"/>
</dbReference>
<dbReference type="Gene3D" id="3.30.1330.60">
    <property type="entry name" value="OmpA-like domain"/>
    <property type="match status" value="1"/>
</dbReference>
<evidence type="ECO:0000256" key="2">
    <source>
        <dbReference type="ARBA" id="ARBA00008914"/>
    </source>
</evidence>
<evidence type="ECO:0000256" key="5">
    <source>
        <dbReference type="ARBA" id="ARBA00022989"/>
    </source>
</evidence>
<accession>A0A917BTS3</accession>
<dbReference type="InterPro" id="IPR050330">
    <property type="entry name" value="Bact_OuterMem_StrucFunc"/>
</dbReference>
<feature type="domain" description="OmpA-like" evidence="9">
    <location>
        <begin position="121"/>
        <end position="242"/>
    </location>
</feature>
<gene>
    <name evidence="10" type="ORF">GCM10011332_07490</name>
</gene>
<dbReference type="PANTHER" id="PTHR30329">
    <property type="entry name" value="STATOR ELEMENT OF FLAGELLAR MOTOR COMPLEX"/>
    <property type="match status" value="1"/>
</dbReference>
<keyword evidence="6 7" id="KW-0472">Membrane</keyword>
<dbReference type="CDD" id="cd07185">
    <property type="entry name" value="OmpA_C-like"/>
    <property type="match status" value="1"/>
</dbReference>
<sequence length="245" mass="26950">MIRQGRKVGMTSFGVSGKEDGEKTGAWMLTFTDLVSLLLTFFVMLFSMSTVQIDKWDAITDSLSTTLNPEKNETVATATADYNISTVFRQRAINLEYLQAVLTEKVEKDDILGRSMIQLLDDRLLISLPGDLLFASGSKNLSPHAQETMLKLGDVLRHVSNQIVITGHTDPKPAEGLDYASNWELSLFRAIAVGNALRKSGFTQDFLAYGYGDSGYGQLPDIAPAKKEALARRVDILVLQTGVLK</sequence>
<dbReference type="AlphaFoldDB" id="A0A917BTS3"/>
<evidence type="ECO:0000259" key="9">
    <source>
        <dbReference type="PROSITE" id="PS51123"/>
    </source>
</evidence>
<protein>
    <submittedName>
        <fullName evidence="10">Chemotaxis protein MotB</fullName>
    </submittedName>
</protein>
<reference evidence="10" key="1">
    <citation type="journal article" date="2014" name="Int. J. Syst. Evol. Microbiol.">
        <title>Complete genome sequence of Corynebacterium casei LMG S-19264T (=DSM 44701T), isolated from a smear-ripened cheese.</title>
        <authorList>
            <consortium name="US DOE Joint Genome Institute (JGI-PGF)"/>
            <person name="Walter F."/>
            <person name="Albersmeier A."/>
            <person name="Kalinowski J."/>
            <person name="Ruckert C."/>
        </authorList>
    </citation>
    <scope>NUCLEOTIDE SEQUENCE</scope>
    <source>
        <strain evidence="10">CGMCC 1.15254</strain>
    </source>
</reference>
<comment type="caution">
    <text evidence="10">The sequence shown here is derived from an EMBL/GenBank/DDBJ whole genome shotgun (WGS) entry which is preliminary data.</text>
</comment>
<keyword evidence="11" id="KW-1185">Reference proteome</keyword>
<dbReference type="InterPro" id="IPR006665">
    <property type="entry name" value="OmpA-like"/>
</dbReference>
<dbReference type="Pfam" id="PF00691">
    <property type="entry name" value="OmpA"/>
    <property type="match status" value="1"/>
</dbReference>
<keyword evidence="5 8" id="KW-1133">Transmembrane helix</keyword>
<feature type="transmembrane region" description="Helical" evidence="8">
    <location>
        <begin position="26"/>
        <end position="46"/>
    </location>
</feature>
<evidence type="ECO:0000256" key="4">
    <source>
        <dbReference type="ARBA" id="ARBA00022692"/>
    </source>
</evidence>
<evidence type="ECO:0000313" key="10">
    <source>
        <dbReference type="EMBL" id="GGF56492.1"/>
    </source>
</evidence>
<evidence type="ECO:0000313" key="11">
    <source>
        <dbReference type="Proteomes" id="UP000632498"/>
    </source>
</evidence>
<dbReference type="EMBL" id="BMHV01000004">
    <property type="protein sequence ID" value="GGF56492.1"/>
    <property type="molecule type" value="Genomic_DNA"/>
</dbReference>
<dbReference type="GO" id="GO:0005886">
    <property type="term" value="C:plasma membrane"/>
    <property type="evidence" value="ECO:0007669"/>
    <property type="project" value="UniProtKB-SubCell"/>
</dbReference>
<evidence type="ECO:0000256" key="7">
    <source>
        <dbReference type="PROSITE-ProRule" id="PRU00473"/>
    </source>
</evidence>
<evidence type="ECO:0000256" key="3">
    <source>
        <dbReference type="ARBA" id="ARBA00022475"/>
    </source>
</evidence>
<proteinExistence type="inferred from homology"/>
<evidence type="ECO:0000256" key="8">
    <source>
        <dbReference type="SAM" id="Phobius"/>
    </source>
</evidence>
<dbReference type="SUPFAM" id="SSF103088">
    <property type="entry name" value="OmpA-like"/>
    <property type="match status" value="1"/>
</dbReference>
<dbReference type="InterPro" id="IPR025713">
    <property type="entry name" value="MotB-like_N_dom"/>
</dbReference>
<dbReference type="Proteomes" id="UP000632498">
    <property type="component" value="Unassembled WGS sequence"/>
</dbReference>
<evidence type="ECO:0000256" key="6">
    <source>
        <dbReference type="ARBA" id="ARBA00023136"/>
    </source>
</evidence>
<reference evidence="10" key="2">
    <citation type="submission" date="2020-09" db="EMBL/GenBank/DDBJ databases">
        <authorList>
            <person name="Sun Q."/>
            <person name="Zhou Y."/>
        </authorList>
    </citation>
    <scope>NUCLEOTIDE SEQUENCE</scope>
    <source>
        <strain evidence="10">CGMCC 1.15254</strain>
    </source>
</reference>
<comment type="subcellular location">
    <subcellularLocation>
        <location evidence="1">Cell membrane</location>
        <topology evidence="1">Single-pass membrane protein</topology>
    </subcellularLocation>
</comment>
<dbReference type="InterPro" id="IPR036737">
    <property type="entry name" value="OmpA-like_sf"/>
</dbReference>
<evidence type="ECO:0000256" key="1">
    <source>
        <dbReference type="ARBA" id="ARBA00004162"/>
    </source>
</evidence>
<keyword evidence="3" id="KW-1003">Cell membrane</keyword>
<comment type="similarity">
    <text evidence="2">Belongs to the MotB family.</text>
</comment>
<name>A0A917BTS3_9PROT</name>
<organism evidence="10 11">
    <name type="scientific">Terasakiella brassicae</name>
    <dbReference type="NCBI Taxonomy" id="1634917"/>
    <lineage>
        <taxon>Bacteria</taxon>
        <taxon>Pseudomonadati</taxon>
        <taxon>Pseudomonadota</taxon>
        <taxon>Alphaproteobacteria</taxon>
        <taxon>Rhodospirillales</taxon>
        <taxon>Terasakiellaceae</taxon>
        <taxon>Terasakiella</taxon>
    </lineage>
</organism>
<dbReference type="PROSITE" id="PS51123">
    <property type="entry name" value="OMPA_2"/>
    <property type="match status" value="1"/>
</dbReference>
<dbReference type="Pfam" id="PF13677">
    <property type="entry name" value="MotB_plug"/>
    <property type="match status" value="1"/>
</dbReference>
<keyword evidence="4 8" id="KW-0812">Transmembrane</keyword>